<name>A0A1Q9HHE5_9VIBR</name>
<sequence length="510" mass="57371">MKALRNPAMLVSLFALQACSTIDFWSDDQTEQAKEPLANLEQPNTIKPLPFVLRGEVILGHEAQSIQPCGSELQYWLSIDNDKLQQAMHLTHTPYQPMYGEMVGHLETSSQEGFDGDYNARFVVSQINMLSAENPNRCDRPIRPTQAFGNEPFWSLSVESEQLTFQPMGGQKQIMPIITKRIESDRQRYDFSNGQLELNQRSCSDGMSDSLYSWTSTLKMSGKTYQGCATLSNADNSLDWIGQYQATSTQSSGFEIVLDMQSDHGATTTYRYLDGSGDLVERGYWQQLSPNQVQVVMTHHQQQPLLSERLFTRDGDQLTASKEKVGDVVYPIADGGLVLYKNESHSLENRAQIREDAVPSSAAFNPKVDRALREYFKQDNIDAAGSRYRWLTYDLNGDGQQELLVQLDWCGSGGCTLLIFENQQQKWRFNSRITLVNTPLNLGQKSNQGWQDLVLFVRGGGAIPNQHVLRFNNGRYPLNPSVAPTANFDDLSPVQLFSDGLTPHQEGVQL</sequence>
<feature type="chain" id="PRO_5012773831" description="Lipoprotein" evidence="1">
    <location>
        <begin position="18"/>
        <end position="510"/>
    </location>
</feature>
<dbReference type="PROSITE" id="PS51257">
    <property type="entry name" value="PROKAR_LIPOPROTEIN"/>
    <property type="match status" value="1"/>
</dbReference>
<protein>
    <recommendedName>
        <fullName evidence="4">Lipoprotein</fullName>
    </recommendedName>
</protein>
<dbReference type="STRING" id="1381081.BIY22_19810"/>
<dbReference type="Proteomes" id="UP000186313">
    <property type="component" value="Unassembled WGS sequence"/>
</dbReference>
<evidence type="ECO:0000313" key="3">
    <source>
        <dbReference type="Proteomes" id="UP000186313"/>
    </source>
</evidence>
<dbReference type="RefSeq" id="WP_075708839.1">
    <property type="nucleotide sequence ID" value="NZ_MJMJ01000015.1"/>
</dbReference>
<accession>A0A1Q9HHE5</accession>
<keyword evidence="1" id="KW-0732">Signal</keyword>
<reference evidence="2 3" key="1">
    <citation type="submission" date="2016-09" db="EMBL/GenBank/DDBJ databases">
        <title>Genomic Taxonomy of the Vibrionaceae.</title>
        <authorList>
            <person name="Gonzalez-Castillo A."/>
            <person name="Gomez-Gil B."/>
            <person name="Enciso-Ibarra K."/>
        </authorList>
    </citation>
    <scope>NUCLEOTIDE SEQUENCE [LARGE SCALE GENOMIC DNA]</scope>
    <source>
        <strain evidence="2 3">CAIM 703</strain>
    </source>
</reference>
<dbReference type="AlphaFoldDB" id="A0A1Q9HHE5"/>
<dbReference type="EMBL" id="MJMJ01000015">
    <property type="protein sequence ID" value="OLQ89359.1"/>
    <property type="molecule type" value="Genomic_DNA"/>
</dbReference>
<organism evidence="2 3">
    <name type="scientific">Vibrio panuliri</name>
    <dbReference type="NCBI Taxonomy" id="1381081"/>
    <lineage>
        <taxon>Bacteria</taxon>
        <taxon>Pseudomonadati</taxon>
        <taxon>Pseudomonadota</taxon>
        <taxon>Gammaproteobacteria</taxon>
        <taxon>Vibrionales</taxon>
        <taxon>Vibrionaceae</taxon>
        <taxon>Vibrio</taxon>
    </lineage>
</organism>
<evidence type="ECO:0008006" key="4">
    <source>
        <dbReference type="Google" id="ProtNLM"/>
    </source>
</evidence>
<feature type="signal peptide" evidence="1">
    <location>
        <begin position="1"/>
        <end position="17"/>
    </location>
</feature>
<evidence type="ECO:0000256" key="1">
    <source>
        <dbReference type="SAM" id="SignalP"/>
    </source>
</evidence>
<dbReference type="OrthoDB" id="5348860at2"/>
<comment type="caution">
    <text evidence="2">The sequence shown here is derived from an EMBL/GenBank/DDBJ whole genome shotgun (WGS) entry which is preliminary data.</text>
</comment>
<gene>
    <name evidence="2" type="ORF">BIY22_19810</name>
</gene>
<evidence type="ECO:0000313" key="2">
    <source>
        <dbReference type="EMBL" id="OLQ89359.1"/>
    </source>
</evidence>
<proteinExistence type="predicted"/>